<dbReference type="InterPro" id="IPR001296">
    <property type="entry name" value="Glyco_trans_1"/>
</dbReference>
<sequence length="550" mass="61904">MSGKTVAVTRIRRRKRRKKSADKQWFPIPKPPGKETVATRLKVMLFSHICGERFITGAEKYLSLLAKEMSSHAECTLVVPGDGILKREAEANGIRTVIEPFSLLWSIYRPDGELERAEASVLAEGKHTMLIQMLQLYRPDLVIVNSCVNALPAMAAKLLGIPVVWMIHEIIQEHAAAPQSVHFINRYADFIVGVSNHSLAMFRGTVPDEKLMLLPPSNPVCEEHSLPWVRTNEELKKRFRFPDHKHLIGYISAGVQREKGLEHFLLMAFKLCAEQKDLCFLCIASPAGDADYERYCRALVEQSEYRDRFRLLGFQPDIESMYPLMDVVVVPSLVDEGFGMIALEALLFGKKTVAYRSGGLEEILTAAGQESMLVDKGDIGGLSSKVKEGLLTQSADVDVDRVTRCFGMEAYRARLRSFMSMLGLLSAKADIQGATANIKALKPGRLYRGHLTPSAYLLELGTKRPFASPEAFSHFGFRLSDVFVVLEQRLFAYPVGLVIRQDPLSYPPFSRVIRKGRGKRKGRKNRKGKQIRTGKPVRKYKARRRKRKSA</sequence>
<dbReference type="Gene3D" id="3.40.50.2000">
    <property type="entry name" value="Glycogen Phosphorylase B"/>
    <property type="match status" value="2"/>
</dbReference>
<dbReference type="GO" id="GO:0016757">
    <property type="term" value="F:glycosyltransferase activity"/>
    <property type="evidence" value="ECO:0007669"/>
    <property type="project" value="UniProtKB-KW"/>
</dbReference>
<evidence type="ECO:0000256" key="4">
    <source>
        <dbReference type="SAM" id="MobiDB-lite"/>
    </source>
</evidence>
<evidence type="ECO:0000256" key="3">
    <source>
        <dbReference type="ARBA" id="ARBA00022679"/>
    </source>
</evidence>
<feature type="domain" description="Glycosyltransferase subfamily 4-like N-terminal" evidence="6">
    <location>
        <begin position="56"/>
        <end position="215"/>
    </location>
</feature>
<accession>A0A3S9A3P5</accession>
<dbReference type="OrthoDB" id="2547319at2"/>
<dbReference type="Pfam" id="PF00534">
    <property type="entry name" value="Glycos_transf_1"/>
    <property type="match status" value="1"/>
</dbReference>
<dbReference type="AlphaFoldDB" id="A0A3S9A3P5"/>
<evidence type="ECO:0000256" key="2">
    <source>
        <dbReference type="ARBA" id="ARBA00022676"/>
    </source>
</evidence>
<evidence type="ECO:0000313" key="7">
    <source>
        <dbReference type="EMBL" id="AZN40334.1"/>
    </source>
</evidence>
<evidence type="ECO:0000256" key="1">
    <source>
        <dbReference type="ARBA" id="ARBA00009481"/>
    </source>
</evidence>
<dbReference type="SUPFAM" id="SSF53756">
    <property type="entry name" value="UDP-Glycosyltransferase/glycogen phosphorylase"/>
    <property type="match status" value="1"/>
</dbReference>
<dbReference type="PANTHER" id="PTHR12526:SF640">
    <property type="entry name" value="COLANIC ACID BIOSYNTHESIS GLYCOSYLTRANSFERASE WCAL-RELATED"/>
    <property type="match status" value="1"/>
</dbReference>
<evidence type="ECO:0000259" key="5">
    <source>
        <dbReference type="Pfam" id="PF00534"/>
    </source>
</evidence>
<comment type="similarity">
    <text evidence="1">Belongs to the glycosyltransferase group 1 family. Glycosyltransferase 4 subfamily.</text>
</comment>
<evidence type="ECO:0000313" key="8">
    <source>
        <dbReference type="Proteomes" id="UP000272528"/>
    </source>
</evidence>
<gene>
    <name evidence="7" type="ORF">EJC50_12270</name>
</gene>
<keyword evidence="3 7" id="KW-0808">Transferase</keyword>
<dbReference type="KEGG" id="palb:EJC50_12270"/>
<dbReference type="Proteomes" id="UP000272528">
    <property type="component" value="Chromosome"/>
</dbReference>
<dbReference type="Pfam" id="PF13439">
    <property type="entry name" value="Glyco_transf_4"/>
    <property type="match status" value="1"/>
</dbReference>
<name>A0A3S9A3P5_9BACL</name>
<keyword evidence="2" id="KW-0328">Glycosyltransferase</keyword>
<keyword evidence="8" id="KW-1185">Reference proteome</keyword>
<feature type="region of interest" description="Disordered" evidence="4">
    <location>
        <begin position="1"/>
        <end position="24"/>
    </location>
</feature>
<dbReference type="RefSeq" id="WP_126015565.1">
    <property type="nucleotide sequence ID" value="NZ_CP034437.1"/>
</dbReference>
<dbReference type="EMBL" id="CP034437">
    <property type="protein sequence ID" value="AZN40334.1"/>
    <property type="molecule type" value="Genomic_DNA"/>
</dbReference>
<feature type="compositionally biased region" description="Basic residues" evidence="4">
    <location>
        <begin position="10"/>
        <end position="20"/>
    </location>
</feature>
<evidence type="ECO:0000259" key="6">
    <source>
        <dbReference type="Pfam" id="PF13439"/>
    </source>
</evidence>
<organism evidence="7 8">
    <name type="scientific">Paenibacillus albus</name>
    <dbReference type="NCBI Taxonomy" id="2495582"/>
    <lineage>
        <taxon>Bacteria</taxon>
        <taxon>Bacillati</taxon>
        <taxon>Bacillota</taxon>
        <taxon>Bacilli</taxon>
        <taxon>Bacillales</taxon>
        <taxon>Paenibacillaceae</taxon>
        <taxon>Paenibacillus</taxon>
    </lineage>
</organism>
<proteinExistence type="inferred from homology"/>
<dbReference type="PANTHER" id="PTHR12526">
    <property type="entry name" value="GLYCOSYLTRANSFERASE"/>
    <property type="match status" value="1"/>
</dbReference>
<dbReference type="InterPro" id="IPR028098">
    <property type="entry name" value="Glyco_trans_4-like_N"/>
</dbReference>
<feature type="domain" description="Glycosyl transferase family 1" evidence="5">
    <location>
        <begin position="233"/>
        <end position="390"/>
    </location>
</feature>
<protein>
    <submittedName>
        <fullName evidence="7">Glycosyltransferase</fullName>
    </submittedName>
</protein>
<feature type="region of interest" description="Disordered" evidence="4">
    <location>
        <begin position="515"/>
        <end position="550"/>
    </location>
</feature>
<reference evidence="8" key="1">
    <citation type="submission" date="2018-12" db="EMBL/GenBank/DDBJ databases">
        <title>Genome sequence of Peanibacillus sp.</title>
        <authorList>
            <person name="Subramani G."/>
            <person name="Srinivasan S."/>
            <person name="Kim M.K."/>
        </authorList>
    </citation>
    <scope>NUCLEOTIDE SEQUENCE [LARGE SCALE GENOMIC DNA]</scope>
    <source>
        <strain evidence="8">18JY67-1</strain>
    </source>
</reference>